<accession>A0A3M7RJL7</accession>
<dbReference type="AlphaFoldDB" id="A0A3M7RJL7"/>
<comment type="caution">
    <text evidence="1">The sequence shown here is derived from an EMBL/GenBank/DDBJ whole genome shotgun (WGS) entry which is preliminary data.</text>
</comment>
<evidence type="ECO:0000313" key="1">
    <source>
        <dbReference type="EMBL" id="RNA23669.1"/>
    </source>
</evidence>
<proteinExistence type="predicted"/>
<dbReference type="EMBL" id="REGN01003243">
    <property type="protein sequence ID" value="RNA23669.1"/>
    <property type="molecule type" value="Genomic_DNA"/>
</dbReference>
<protein>
    <submittedName>
        <fullName evidence="1">Uncharacterized protein</fullName>
    </submittedName>
</protein>
<reference evidence="1 2" key="1">
    <citation type="journal article" date="2018" name="Sci. Rep.">
        <title>Genomic signatures of local adaptation to the degree of environmental predictability in rotifers.</title>
        <authorList>
            <person name="Franch-Gras L."/>
            <person name="Hahn C."/>
            <person name="Garcia-Roger E.M."/>
            <person name="Carmona M.J."/>
            <person name="Serra M."/>
            <person name="Gomez A."/>
        </authorList>
    </citation>
    <scope>NUCLEOTIDE SEQUENCE [LARGE SCALE GENOMIC DNA]</scope>
    <source>
        <strain evidence="1">HYR1</strain>
    </source>
</reference>
<organism evidence="1 2">
    <name type="scientific">Brachionus plicatilis</name>
    <name type="common">Marine rotifer</name>
    <name type="synonym">Brachionus muelleri</name>
    <dbReference type="NCBI Taxonomy" id="10195"/>
    <lineage>
        <taxon>Eukaryota</taxon>
        <taxon>Metazoa</taxon>
        <taxon>Spiralia</taxon>
        <taxon>Gnathifera</taxon>
        <taxon>Rotifera</taxon>
        <taxon>Eurotatoria</taxon>
        <taxon>Monogononta</taxon>
        <taxon>Pseudotrocha</taxon>
        <taxon>Ploima</taxon>
        <taxon>Brachionidae</taxon>
        <taxon>Brachionus</taxon>
    </lineage>
</organism>
<dbReference type="Proteomes" id="UP000276133">
    <property type="component" value="Unassembled WGS sequence"/>
</dbReference>
<gene>
    <name evidence="1" type="ORF">BpHYR1_004961</name>
</gene>
<keyword evidence="2" id="KW-1185">Reference proteome</keyword>
<evidence type="ECO:0000313" key="2">
    <source>
        <dbReference type="Proteomes" id="UP000276133"/>
    </source>
</evidence>
<sequence length="111" mass="12863">MSVEEICQLLIINNPKGLSDVQGGKMMLLVVIILLKLHVFVEVQKKKYIDNLKNFNSFTYLIENCLLFRYSLSSRRVLQKRCSKDFLFNLYLEFTKPFLTSSSSSTLSSNQ</sequence>
<name>A0A3M7RJL7_BRAPC</name>